<dbReference type="InterPro" id="IPR013320">
    <property type="entry name" value="ConA-like_dom_sf"/>
</dbReference>
<dbReference type="Gene3D" id="2.60.120.200">
    <property type="match status" value="1"/>
</dbReference>
<sequence>MRSFWIILIFLNGVLLKAQKVVDNQFDKDLILYLPLNGNIQDASYLKNSSYSHSIQPVKDRRDNTNGAFYFGNGGFISIDDVSNFNGLTAFTITGWIYLDRYAEHNTIISKVDPGRDFNLQVQNDGTLNFHTYKNGYIHFNSQEKIPLNQWVQVAFIYTGKIFQMYINGEQKKFTINYEGAILPMEELKFNFSWTGERLTIGDLYPYGYESFYGAIDDLKVYKRALSFSEIKKLYVAKNRDKGIVYPLEIVNDTPQYKQVIEDSNNDNTKVSVPLNENLKTEVPLNENSKTKVPLLELPQVDPPLQQIKLEK</sequence>
<dbReference type="RefSeq" id="WP_091496395.1">
    <property type="nucleotide sequence ID" value="NZ_FOMH01000011.1"/>
</dbReference>
<evidence type="ECO:0000313" key="2">
    <source>
        <dbReference type="Proteomes" id="UP000199672"/>
    </source>
</evidence>
<dbReference type="Proteomes" id="UP000199672">
    <property type="component" value="Unassembled WGS sequence"/>
</dbReference>
<dbReference type="STRING" id="739143.SAMN05216297_11137"/>
<proteinExistence type="predicted"/>
<dbReference type="GO" id="GO:0005975">
    <property type="term" value="P:carbohydrate metabolic process"/>
    <property type="evidence" value="ECO:0007669"/>
    <property type="project" value="UniProtKB-ARBA"/>
</dbReference>
<dbReference type="Pfam" id="PF13385">
    <property type="entry name" value="Laminin_G_3"/>
    <property type="match status" value="1"/>
</dbReference>
<organism evidence="1 2">
    <name type="scientific">Flavobacterium phragmitis</name>
    <dbReference type="NCBI Taxonomy" id="739143"/>
    <lineage>
        <taxon>Bacteria</taxon>
        <taxon>Pseudomonadati</taxon>
        <taxon>Bacteroidota</taxon>
        <taxon>Flavobacteriia</taxon>
        <taxon>Flavobacteriales</taxon>
        <taxon>Flavobacteriaceae</taxon>
        <taxon>Flavobacterium</taxon>
    </lineage>
</organism>
<protein>
    <submittedName>
        <fullName evidence="1">Concanavalin A-like lectin/glucanases superfamily protein</fullName>
    </submittedName>
</protein>
<keyword evidence="1" id="KW-0430">Lectin</keyword>
<dbReference type="GO" id="GO:0004553">
    <property type="term" value="F:hydrolase activity, hydrolyzing O-glycosyl compounds"/>
    <property type="evidence" value="ECO:0007669"/>
    <property type="project" value="UniProtKB-ARBA"/>
</dbReference>
<dbReference type="GO" id="GO:0030246">
    <property type="term" value="F:carbohydrate binding"/>
    <property type="evidence" value="ECO:0007669"/>
    <property type="project" value="UniProtKB-KW"/>
</dbReference>
<reference evidence="2" key="1">
    <citation type="submission" date="2016-10" db="EMBL/GenBank/DDBJ databases">
        <authorList>
            <person name="Varghese N."/>
            <person name="Submissions S."/>
        </authorList>
    </citation>
    <scope>NUCLEOTIDE SEQUENCE [LARGE SCALE GENOMIC DNA]</scope>
    <source>
        <strain evidence="2">CGMCC 1.10370</strain>
    </source>
</reference>
<gene>
    <name evidence="1" type="ORF">SAMN05216297_11137</name>
</gene>
<evidence type="ECO:0000313" key="1">
    <source>
        <dbReference type="EMBL" id="SFD70698.1"/>
    </source>
</evidence>
<accession>A0A1I1UM31</accession>
<dbReference type="EMBL" id="FOMH01000011">
    <property type="protein sequence ID" value="SFD70698.1"/>
    <property type="molecule type" value="Genomic_DNA"/>
</dbReference>
<keyword evidence="2" id="KW-1185">Reference proteome</keyword>
<name>A0A1I1UM31_9FLAO</name>
<dbReference type="OrthoDB" id="832379at2"/>
<dbReference type="AlphaFoldDB" id="A0A1I1UM31"/>
<dbReference type="SUPFAM" id="SSF49899">
    <property type="entry name" value="Concanavalin A-like lectins/glucanases"/>
    <property type="match status" value="1"/>
</dbReference>